<feature type="region of interest" description="Disordered" evidence="1">
    <location>
        <begin position="42"/>
        <end position="68"/>
    </location>
</feature>
<feature type="transmembrane region" description="Helical" evidence="2">
    <location>
        <begin position="18"/>
        <end position="38"/>
    </location>
</feature>
<accession>X1PD08</accession>
<evidence type="ECO:0000256" key="2">
    <source>
        <dbReference type="SAM" id="Phobius"/>
    </source>
</evidence>
<dbReference type="EMBL" id="BARV01019244">
    <property type="protein sequence ID" value="GAI28789.1"/>
    <property type="molecule type" value="Genomic_DNA"/>
</dbReference>
<keyword evidence="2" id="KW-0472">Membrane</keyword>
<reference evidence="3" key="1">
    <citation type="journal article" date="2014" name="Front. Microbiol.">
        <title>High frequency of phylogenetically diverse reductive dehalogenase-homologous genes in deep subseafloor sedimentary metagenomes.</title>
        <authorList>
            <person name="Kawai M."/>
            <person name="Futagami T."/>
            <person name="Toyoda A."/>
            <person name="Takaki Y."/>
            <person name="Nishi S."/>
            <person name="Hori S."/>
            <person name="Arai W."/>
            <person name="Tsubouchi T."/>
            <person name="Morono Y."/>
            <person name="Uchiyama I."/>
            <person name="Ito T."/>
            <person name="Fujiyama A."/>
            <person name="Inagaki F."/>
            <person name="Takami H."/>
        </authorList>
    </citation>
    <scope>NUCLEOTIDE SEQUENCE</scope>
    <source>
        <strain evidence="3">Expedition CK06-06</strain>
    </source>
</reference>
<organism evidence="3">
    <name type="scientific">marine sediment metagenome</name>
    <dbReference type="NCBI Taxonomy" id="412755"/>
    <lineage>
        <taxon>unclassified sequences</taxon>
        <taxon>metagenomes</taxon>
        <taxon>ecological metagenomes</taxon>
    </lineage>
</organism>
<feature type="compositionally biased region" description="Basic and acidic residues" evidence="1">
    <location>
        <begin position="80"/>
        <end position="89"/>
    </location>
</feature>
<gene>
    <name evidence="3" type="ORF">S06H3_32367</name>
</gene>
<proteinExistence type="predicted"/>
<dbReference type="AlphaFoldDB" id="X1PD08"/>
<evidence type="ECO:0000256" key="1">
    <source>
        <dbReference type="SAM" id="MobiDB-lite"/>
    </source>
</evidence>
<feature type="non-terminal residue" evidence="3">
    <location>
        <position position="212"/>
    </location>
</feature>
<protein>
    <submittedName>
        <fullName evidence="3">Uncharacterized protein</fullName>
    </submittedName>
</protein>
<keyword evidence="2" id="KW-0812">Transmembrane</keyword>
<name>X1PD08_9ZZZZ</name>
<sequence>MNAILAQFILLARGNDEGWMNILILVIVAAVYGLATILKAKKGKKSQEQADEQQIRKPQRKPEGGRGALEQFVREIQRAFEPTEERESRPAAQPASKKVARPQPAPTVRKYAAEAKQVGRPKPIIPPAKPKRPGLELSIPAQQVQPDFKELPELQTKMQALPEFTTKAVERVVGKRKGMAEVPESKYLSEVLADFTDPEDLRMAILHYEILG</sequence>
<evidence type="ECO:0000313" key="3">
    <source>
        <dbReference type="EMBL" id="GAI28789.1"/>
    </source>
</evidence>
<keyword evidence="2" id="KW-1133">Transmembrane helix</keyword>
<feature type="region of interest" description="Disordered" evidence="1">
    <location>
        <begin position="80"/>
        <end position="116"/>
    </location>
</feature>
<comment type="caution">
    <text evidence="3">The sequence shown here is derived from an EMBL/GenBank/DDBJ whole genome shotgun (WGS) entry which is preliminary data.</text>
</comment>